<protein>
    <submittedName>
        <fullName evidence="2">Uncharacterized protein</fullName>
    </submittedName>
</protein>
<evidence type="ECO:0000313" key="3">
    <source>
        <dbReference type="Proteomes" id="UP000218615"/>
    </source>
</evidence>
<proteinExistence type="predicted"/>
<dbReference type="EMBL" id="FZMP01000128">
    <property type="protein sequence ID" value="SNQ60963.1"/>
    <property type="molecule type" value="Genomic_DNA"/>
</dbReference>
<dbReference type="OrthoDB" id="144980at2157"/>
<evidence type="ECO:0000256" key="1">
    <source>
        <dbReference type="SAM" id="Coils"/>
    </source>
</evidence>
<gene>
    <name evidence="2" type="ORF">MNV_2130002</name>
</gene>
<sequence>MENPTQILKNRIEALETELNAMRRTLGATMEKKDPKAWDKLHAVGKEIARDWKSKKPSWQLVSEARR</sequence>
<keyword evidence="1" id="KW-0175">Coiled coil</keyword>
<organism evidence="2 3">
    <name type="scientific">Candidatus Methanoperedens nitratireducens</name>
    <dbReference type="NCBI Taxonomy" id="1392998"/>
    <lineage>
        <taxon>Archaea</taxon>
        <taxon>Methanobacteriati</taxon>
        <taxon>Methanobacteriota</taxon>
        <taxon>Stenosarchaea group</taxon>
        <taxon>Methanomicrobia</taxon>
        <taxon>Methanosarcinales</taxon>
        <taxon>ANME-2 cluster</taxon>
        <taxon>Candidatus Methanoperedentaceae</taxon>
        <taxon>Candidatus Methanoperedens</taxon>
    </lineage>
</organism>
<reference evidence="3" key="1">
    <citation type="submission" date="2017-06" db="EMBL/GenBank/DDBJ databases">
        <authorList>
            <person name="Cremers G."/>
        </authorList>
    </citation>
    <scope>NUCLEOTIDE SEQUENCE [LARGE SCALE GENOMIC DNA]</scope>
</reference>
<dbReference type="AlphaFoldDB" id="A0A284VP29"/>
<dbReference type="Proteomes" id="UP000218615">
    <property type="component" value="Unassembled WGS sequence"/>
</dbReference>
<name>A0A284VP29_9EURY</name>
<evidence type="ECO:0000313" key="2">
    <source>
        <dbReference type="EMBL" id="SNQ60963.1"/>
    </source>
</evidence>
<keyword evidence="3" id="KW-1185">Reference proteome</keyword>
<feature type="coiled-coil region" evidence="1">
    <location>
        <begin position="5"/>
        <end position="32"/>
    </location>
</feature>
<accession>A0A284VP29</accession>
<dbReference type="RefSeq" id="WP_096205527.1">
    <property type="nucleotide sequence ID" value="NZ_FZMP01000128.1"/>
</dbReference>